<sequence>METDTTVPILAGDCDTGDGKRPRMADTELTVDGQGKSVKLPKIEENGDVGSTSEATDVPVDSLMADVVINDQEGKKKAGHGVVSVMGRQRAMTTAVSTVIDEIPSYDIFGIFNGLRLAKFFEERLCRLVKEEVTACHGRGVAVDWNKVMRSCFLEAVGTVGTSTAKAVVTIVGKEEVIVLCRGGARMVLYSHGGIALPLCHLHHHQSGVDQKLKIHKRTMIDDFIVLACEGLWEVVSDDDTYQLVKRCLYGNSPDGVKSESSSTKAAVVLAELAIARGSKENINVIVIDLKSSTAS</sequence>
<dbReference type="EMBL" id="OU466862">
    <property type="protein sequence ID" value="CAH2071070.1"/>
    <property type="molecule type" value="Genomic_DNA"/>
</dbReference>
<dbReference type="Pfam" id="PF00481">
    <property type="entry name" value="PP2C"/>
    <property type="match status" value="1"/>
</dbReference>
<feature type="domain" description="PPM-type phosphatase" evidence="1">
    <location>
        <begin position="79"/>
        <end position="290"/>
    </location>
</feature>
<dbReference type="GO" id="GO:0004722">
    <property type="term" value="F:protein serine/threonine phosphatase activity"/>
    <property type="evidence" value="ECO:0007669"/>
    <property type="project" value="InterPro"/>
</dbReference>
<evidence type="ECO:0000313" key="3">
    <source>
        <dbReference type="Proteomes" id="UP000836841"/>
    </source>
</evidence>
<dbReference type="Proteomes" id="UP000836841">
    <property type="component" value="Chromosome 6"/>
</dbReference>
<protein>
    <recommendedName>
        <fullName evidence="1">PPM-type phosphatase domain-containing protein</fullName>
    </recommendedName>
</protein>
<dbReference type="InterPro" id="IPR036457">
    <property type="entry name" value="PPM-type-like_dom_sf"/>
</dbReference>
<reference evidence="2 3" key="1">
    <citation type="submission" date="2022-03" db="EMBL/GenBank/DDBJ databases">
        <authorList>
            <person name="Nunn A."/>
            <person name="Chopra R."/>
            <person name="Nunn A."/>
            <person name="Contreras Garrido A."/>
        </authorList>
    </citation>
    <scope>NUCLEOTIDE SEQUENCE [LARGE SCALE GENOMIC DNA]</scope>
</reference>
<dbReference type="InterPro" id="IPR001932">
    <property type="entry name" value="PPM-type_phosphatase-like_dom"/>
</dbReference>
<dbReference type="Gene3D" id="3.60.40.10">
    <property type="entry name" value="PPM-type phosphatase domain"/>
    <property type="match status" value="2"/>
</dbReference>
<dbReference type="PROSITE" id="PS51746">
    <property type="entry name" value="PPM_2"/>
    <property type="match status" value="1"/>
</dbReference>
<gene>
    <name evidence="2" type="ORF">TAV2_LOCUS18743</name>
</gene>
<dbReference type="PANTHER" id="PTHR47992">
    <property type="entry name" value="PROTEIN PHOSPHATASE"/>
    <property type="match status" value="1"/>
</dbReference>
<organism evidence="2 3">
    <name type="scientific">Thlaspi arvense</name>
    <name type="common">Field penny-cress</name>
    <dbReference type="NCBI Taxonomy" id="13288"/>
    <lineage>
        <taxon>Eukaryota</taxon>
        <taxon>Viridiplantae</taxon>
        <taxon>Streptophyta</taxon>
        <taxon>Embryophyta</taxon>
        <taxon>Tracheophyta</taxon>
        <taxon>Spermatophyta</taxon>
        <taxon>Magnoliopsida</taxon>
        <taxon>eudicotyledons</taxon>
        <taxon>Gunneridae</taxon>
        <taxon>Pentapetalae</taxon>
        <taxon>rosids</taxon>
        <taxon>malvids</taxon>
        <taxon>Brassicales</taxon>
        <taxon>Brassicaceae</taxon>
        <taxon>Thlaspideae</taxon>
        <taxon>Thlaspi</taxon>
    </lineage>
</organism>
<dbReference type="SMART" id="SM00332">
    <property type="entry name" value="PP2Cc"/>
    <property type="match status" value="1"/>
</dbReference>
<dbReference type="AlphaFoldDB" id="A0AAU9SSQ4"/>
<evidence type="ECO:0000313" key="2">
    <source>
        <dbReference type="EMBL" id="CAH2071070.1"/>
    </source>
</evidence>
<keyword evidence="3" id="KW-1185">Reference proteome</keyword>
<accession>A0AAU9SSQ4</accession>
<evidence type="ECO:0000259" key="1">
    <source>
        <dbReference type="PROSITE" id="PS51746"/>
    </source>
</evidence>
<proteinExistence type="predicted"/>
<dbReference type="InterPro" id="IPR015655">
    <property type="entry name" value="PP2C"/>
</dbReference>
<dbReference type="SUPFAM" id="SSF81606">
    <property type="entry name" value="PP2C-like"/>
    <property type="match status" value="1"/>
</dbReference>
<name>A0AAU9SSQ4_THLAR</name>